<comment type="caution">
    <text evidence="2">The sequence shown here is derived from an EMBL/GenBank/DDBJ whole genome shotgun (WGS) entry which is preliminary data.</text>
</comment>
<feature type="transmembrane region" description="Helical" evidence="1">
    <location>
        <begin position="83"/>
        <end position="101"/>
    </location>
</feature>
<name>A0A7W9DCJ5_9MICC</name>
<reference evidence="2 3" key="1">
    <citation type="submission" date="2020-08" db="EMBL/GenBank/DDBJ databases">
        <title>Sequencing the genomes of 1000 actinobacteria strains.</title>
        <authorList>
            <person name="Klenk H.-P."/>
        </authorList>
    </citation>
    <scope>NUCLEOTIDE SEQUENCE [LARGE SCALE GENOMIC DNA]</scope>
    <source>
        <strain evidence="2 3">DSM 23694</strain>
    </source>
</reference>
<feature type="transmembrane region" description="Helical" evidence="1">
    <location>
        <begin position="139"/>
        <end position="159"/>
    </location>
</feature>
<accession>A0A7W9DCJ5</accession>
<keyword evidence="1" id="KW-0812">Transmembrane</keyword>
<dbReference type="EMBL" id="JACHBL010000001">
    <property type="protein sequence ID" value="MBB5598942.1"/>
    <property type="molecule type" value="Genomic_DNA"/>
</dbReference>
<evidence type="ECO:0000313" key="3">
    <source>
        <dbReference type="Proteomes" id="UP000523863"/>
    </source>
</evidence>
<evidence type="ECO:0000256" key="1">
    <source>
        <dbReference type="SAM" id="Phobius"/>
    </source>
</evidence>
<protein>
    <submittedName>
        <fullName evidence="2">Uncharacterized membrane protein HdeD (DUF308 family)</fullName>
    </submittedName>
</protein>
<dbReference type="Proteomes" id="UP000523863">
    <property type="component" value="Unassembled WGS sequence"/>
</dbReference>
<keyword evidence="1" id="KW-1133">Transmembrane helix</keyword>
<feature type="transmembrane region" description="Helical" evidence="1">
    <location>
        <begin position="51"/>
        <end position="71"/>
    </location>
</feature>
<keyword evidence="1" id="KW-0472">Membrane</keyword>
<proteinExistence type="predicted"/>
<sequence length="191" mass="19920">MTSSNSSAATSRPKVDPELAASLWKPLLLRGAVALIFGLITVFWTTPQLAVASYLLCAVMVVSGKALFDFGSVDGAPEGMRQALGIGALLSILTGLSVALLQSTFTFAWMGGAGLFLVGLCELWGWVKARKTFIPARELLIPGLVTAGTGLVLMVGNQLDLHGLLGVAGGGHIIVAVFMIIAGISYRFDAK</sequence>
<dbReference type="RefSeq" id="WP_183643358.1">
    <property type="nucleotide sequence ID" value="NZ_JACHBL010000001.1"/>
</dbReference>
<dbReference type="AlphaFoldDB" id="A0A7W9DCJ5"/>
<feature type="transmembrane region" description="Helical" evidence="1">
    <location>
        <begin position="165"/>
        <end position="186"/>
    </location>
</feature>
<keyword evidence="3" id="KW-1185">Reference proteome</keyword>
<feature type="transmembrane region" description="Helical" evidence="1">
    <location>
        <begin position="107"/>
        <end position="127"/>
    </location>
</feature>
<feature type="transmembrane region" description="Helical" evidence="1">
    <location>
        <begin position="27"/>
        <end position="45"/>
    </location>
</feature>
<organism evidence="2 3">
    <name type="scientific">Neomicrococcus lactis</name>
    <dbReference type="NCBI Taxonomy" id="732241"/>
    <lineage>
        <taxon>Bacteria</taxon>
        <taxon>Bacillati</taxon>
        <taxon>Actinomycetota</taxon>
        <taxon>Actinomycetes</taxon>
        <taxon>Micrococcales</taxon>
        <taxon>Micrococcaceae</taxon>
        <taxon>Neomicrococcus</taxon>
    </lineage>
</organism>
<evidence type="ECO:0000313" key="2">
    <source>
        <dbReference type="EMBL" id="MBB5598942.1"/>
    </source>
</evidence>
<gene>
    <name evidence="2" type="ORF">BKA12_002022</name>
</gene>